<comment type="caution">
    <text evidence="5">The sequence shown here is derived from an EMBL/GenBank/DDBJ whole genome shotgun (WGS) entry which is preliminary data.</text>
</comment>
<evidence type="ECO:0000256" key="3">
    <source>
        <dbReference type="ARBA" id="ARBA00022840"/>
    </source>
</evidence>
<evidence type="ECO:0000259" key="4">
    <source>
        <dbReference type="Pfam" id="PF13380"/>
    </source>
</evidence>
<reference evidence="5 6" key="1">
    <citation type="submission" date="2014-01" db="EMBL/GenBank/DDBJ databases">
        <title>Genome sequence and analysis of Xanthomonas arboricola pv. pruni.</title>
        <authorList>
            <person name="Fujikawa T."/>
            <person name="Nakazono-Nagaoka E."/>
        </authorList>
    </citation>
    <scope>NUCLEOTIDE SEQUENCE [LARGE SCALE GENOMIC DNA]</scope>
    <source>
        <strain evidence="6">MAFF 311562</strain>
    </source>
</reference>
<dbReference type="AlphaFoldDB" id="W4S7K6"/>
<evidence type="ECO:0000256" key="2">
    <source>
        <dbReference type="ARBA" id="ARBA00022741"/>
    </source>
</evidence>
<evidence type="ECO:0000313" key="5">
    <source>
        <dbReference type="EMBL" id="GAE52600.1"/>
    </source>
</evidence>
<accession>W4S7K6</accession>
<dbReference type="EMBL" id="BAVB01000366">
    <property type="protein sequence ID" value="GAE52600.1"/>
    <property type="molecule type" value="Genomic_DNA"/>
</dbReference>
<dbReference type="GO" id="GO:0016740">
    <property type="term" value="F:transferase activity"/>
    <property type="evidence" value="ECO:0007669"/>
    <property type="project" value="UniProtKB-KW"/>
</dbReference>
<evidence type="ECO:0000256" key="1">
    <source>
        <dbReference type="ARBA" id="ARBA00022598"/>
    </source>
</evidence>
<dbReference type="GO" id="GO:0005524">
    <property type="term" value="F:ATP binding"/>
    <property type="evidence" value="ECO:0007669"/>
    <property type="project" value="UniProtKB-KW"/>
</dbReference>
<organism evidence="5 6">
    <name type="scientific">Xanthomonas arboricola pv. pruni str. MAFF 311562</name>
    <dbReference type="NCBI Taxonomy" id="1414836"/>
    <lineage>
        <taxon>Bacteria</taxon>
        <taxon>Pseudomonadati</taxon>
        <taxon>Pseudomonadota</taxon>
        <taxon>Gammaproteobacteria</taxon>
        <taxon>Lysobacterales</taxon>
        <taxon>Lysobacteraceae</taxon>
        <taxon>Xanthomonas</taxon>
    </lineage>
</organism>
<keyword evidence="2" id="KW-0547">Nucleotide-binding</keyword>
<sequence length="73" mass="8085">MSTYHLQQVFRPTTVAVVGGSPRDRSAGRAVVRNLRAAGFPGQIGWVSPRYSEIDGVRTVARLTDLPGCRTWW</sequence>
<evidence type="ECO:0000313" key="6">
    <source>
        <dbReference type="Proteomes" id="UP000019143"/>
    </source>
</evidence>
<keyword evidence="1" id="KW-0436">Ligase</keyword>
<name>W4S7K6_9XANT</name>
<dbReference type="InterPro" id="IPR003781">
    <property type="entry name" value="CoA-bd"/>
</dbReference>
<dbReference type="Gene3D" id="3.40.50.720">
    <property type="entry name" value="NAD(P)-binding Rossmann-like Domain"/>
    <property type="match status" value="1"/>
</dbReference>
<feature type="domain" description="CoA-binding" evidence="4">
    <location>
        <begin position="14"/>
        <end position="67"/>
    </location>
</feature>
<dbReference type="SUPFAM" id="SSF51735">
    <property type="entry name" value="NAD(P)-binding Rossmann-fold domains"/>
    <property type="match status" value="1"/>
</dbReference>
<dbReference type="PANTHER" id="PTHR43334:SF1">
    <property type="entry name" value="3-HYDROXYPROPIONATE--COA LIGASE [ADP-FORMING]"/>
    <property type="match status" value="1"/>
</dbReference>
<dbReference type="InterPro" id="IPR036291">
    <property type="entry name" value="NAD(P)-bd_dom_sf"/>
</dbReference>
<dbReference type="Pfam" id="PF13380">
    <property type="entry name" value="CoA_binding_2"/>
    <property type="match status" value="1"/>
</dbReference>
<gene>
    <name evidence="5" type="ORF">XPU_4132</name>
</gene>
<keyword evidence="5" id="KW-0808">Transferase</keyword>
<keyword evidence="3" id="KW-0067">ATP-binding</keyword>
<proteinExistence type="predicted"/>
<dbReference type="InterPro" id="IPR051538">
    <property type="entry name" value="Acyl-CoA_Synth/Transferase"/>
</dbReference>
<feature type="non-terminal residue" evidence="5">
    <location>
        <position position="73"/>
    </location>
</feature>
<dbReference type="GO" id="GO:0016874">
    <property type="term" value="F:ligase activity"/>
    <property type="evidence" value="ECO:0007669"/>
    <property type="project" value="UniProtKB-KW"/>
</dbReference>
<dbReference type="PANTHER" id="PTHR43334">
    <property type="entry name" value="ACETATE--COA LIGASE [ADP-FORMING]"/>
    <property type="match status" value="1"/>
</dbReference>
<dbReference type="Proteomes" id="UP000019143">
    <property type="component" value="Unassembled WGS sequence"/>
</dbReference>
<protein>
    <submittedName>
        <fullName evidence="5">Acetyltransferase (GNAT) family protein</fullName>
    </submittedName>
</protein>